<reference evidence="1 2" key="1">
    <citation type="journal article" date="2015" name="BMC Genomics">
        <title>Gene expression during zombie ant biting behavior reflects the complexity underlying fungal parasitic behavioral manipulation.</title>
        <authorList>
            <person name="de Bekker C."/>
            <person name="Ohm R.A."/>
            <person name="Loreto R.G."/>
            <person name="Sebastian A."/>
            <person name="Albert I."/>
            <person name="Merrow M."/>
            <person name="Brachmann A."/>
            <person name="Hughes D.P."/>
        </authorList>
    </citation>
    <scope>NUCLEOTIDE SEQUENCE [LARGE SCALE GENOMIC DNA]</scope>
    <source>
        <strain evidence="1 2">SC16a</strain>
    </source>
</reference>
<reference evidence="1 2" key="2">
    <citation type="journal article" date="2017" name="Sci. Rep.">
        <title>Ant-infecting Ophiocordyceps genomes reveal a high diversity of potential behavioral manipulation genes and a possible major role for enterotoxins.</title>
        <authorList>
            <person name="de Bekker C."/>
            <person name="Ohm R.A."/>
            <person name="Evans H.C."/>
            <person name="Brachmann A."/>
            <person name="Hughes D.P."/>
        </authorList>
    </citation>
    <scope>NUCLEOTIDE SEQUENCE [LARGE SCALE GENOMIC DNA]</scope>
    <source>
        <strain evidence="1 2">SC16a</strain>
    </source>
</reference>
<evidence type="ECO:0008006" key="3">
    <source>
        <dbReference type="Google" id="ProtNLM"/>
    </source>
</evidence>
<protein>
    <recommendedName>
        <fullName evidence="3">Glycosyltransferase family 25 protein</fullName>
    </recommendedName>
</protein>
<dbReference type="OrthoDB" id="47375at2759"/>
<keyword evidence="2" id="KW-1185">Reference proteome</keyword>
<evidence type="ECO:0000313" key="2">
    <source>
        <dbReference type="Proteomes" id="UP000037136"/>
    </source>
</evidence>
<organism evidence="1 2">
    <name type="scientific">Ophiocordyceps unilateralis</name>
    <name type="common">Zombie-ant fungus</name>
    <name type="synonym">Torrubia unilateralis</name>
    <dbReference type="NCBI Taxonomy" id="268505"/>
    <lineage>
        <taxon>Eukaryota</taxon>
        <taxon>Fungi</taxon>
        <taxon>Dikarya</taxon>
        <taxon>Ascomycota</taxon>
        <taxon>Pezizomycotina</taxon>
        <taxon>Sordariomycetes</taxon>
        <taxon>Hypocreomycetidae</taxon>
        <taxon>Hypocreales</taxon>
        <taxon>Ophiocordycipitaceae</taxon>
        <taxon>Ophiocordyceps</taxon>
    </lineage>
</organism>
<evidence type="ECO:0000313" key="1">
    <source>
        <dbReference type="EMBL" id="PFH63387.1"/>
    </source>
</evidence>
<dbReference type="STRING" id="268505.A0A2A9PVD8"/>
<accession>A0A2A9PVD8</accession>
<proteinExistence type="predicted"/>
<comment type="caution">
    <text evidence="1">The sequence shown here is derived from an EMBL/GenBank/DDBJ whole genome shotgun (WGS) entry which is preliminary data.</text>
</comment>
<dbReference type="AlphaFoldDB" id="A0A2A9PVD8"/>
<sequence>MLTRHYRLPRLRRFAALSLSLFCFLLLSTRLDFPQFALRPFIPSVRSTNATLGFGRIYAVSKNGSPRRSRLIRASNVTELHITIPAQPEWTEDELDKFRLREGSKIAKGTMLAWLGHLHALRQFLDSGDETALLLEDDVDWDIRLRSVQVPLLASALSRLFPNSVSEMYPYGDPKDWDLLYLGHCGDYWGVVSEGFNGSNFKPEHLAGIPHVAFTDTTLPSMNNLHPWTAGQLLHLGVAPSTRLVHQSKFPLCTFAYAVTRASALRLLSDMAGRERKDGPSAYDIAILEACRDRNMRCWSVNPELFHHVQGRSVIGDIDRGKDTDYVKFMPLVDVVGRAQAEQRGQTSNIACGFWSGALDFEEGDLDRLAWLRTEFGRKGKCNEQLRTAAKPR</sequence>
<dbReference type="EMBL" id="LAZP02000002">
    <property type="protein sequence ID" value="PFH63387.1"/>
    <property type="molecule type" value="Genomic_DNA"/>
</dbReference>
<name>A0A2A9PVD8_OPHUN</name>
<dbReference type="Proteomes" id="UP000037136">
    <property type="component" value="Unassembled WGS sequence"/>
</dbReference>
<gene>
    <name evidence="1" type="ORF">XA68_12351</name>
</gene>